<dbReference type="EMBL" id="BAEO01000065">
    <property type="protein sequence ID" value="GAC21669.1"/>
    <property type="molecule type" value="Genomic_DNA"/>
</dbReference>
<evidence type="ECO:0000313" key="5">
    <source>
        <dbReference type="EMBL" id="GAC21669.1"/>
    </source>
</evidence>
<protein>
    <submittedName>
        <fullName evidence="5">HipA-like protein</fullName>
    </submittedName>
</protein>
<dbReference type="Pfam" id="PF07804">
    <property type="entry name" value="HipA_C"/>
    <property type="match status" value="1"/>
</dbReference>
<sequence>MSETKRIIYVHANWVGIDTPMLIGRLYCSPHRNKEVYRFEYDDTWLHGPNVFQFDPELSLYSGPLHKTDGSNYNFRSFLDSCPDRWGKTLLQRREAIVARKEDRKPKTLLDSDYLLGVHDKYRMGGLRFSLDLLGPFLDDNDGMAAPPMSSIKELAYASQRIVEDDNTQDDETLKWLKLLIVPGGSLGGARPKASVTEKDGSEWIAKFPGKNDEIDIAAWEYMTYQLAQKAGIYMSECRLERFEHEHHTFITKRFDRIPQGRLHFSSALTQLEKYDGDGDSSYLELAEFITDNGVNAKEDLRQLWRRIIFNIAVSNTDDHLRNHGFILSSQRGASGWLLSPAYDINPSIDKSGLHLNITEHNNSLDYQLAFEVAELFQLSAEHAQKIYDEVLHSVSKWQSLATNLKISRADQQLMRGAFNV</sequence>
<dbReference type="eggNOG" id="COG3550">
    <property type="taxonomic scope" value="Bacteria"/>
</dbReference>
<dbReference type="Gene3D" id="1.10.1070.20">
    <property type="match status" value="1"/>
</dbReference>
<gene>
    <name evidence="5" type="ORF">GARC_4731</name>
</gene>
<dbReference type="GO" id="GO:0005829">
    <property type="term" value="C:cytosol"/>
    <property type="evidence" value="ECO:0007669"/>
    <property type="project" value="TreeGrafter"/>
</dbReference>
<dbReference type="InterPro" id="IPR012893">
    <property type="entry name" value="HipA-like_C"/>
</dbReference>
<proteinExistence type="inferred from homology"/>
<reference evidence="5 6" key="1">
    <citation type="journal article" date="2017" name="Antonie Van Leeuwenhoek">
        <title>Rhizobium rhizosphaerae sp. nov., a novel species isolated from rice rhizosphere.</title>
        <authorList>
            <person name="Zhao J.J."/>
            <person name="Zhang J."/>
            <person name="Zhang R.J."/>
            <person name="Zhang C.W."/>
            <person name="Yin H.Q."/>
            <person name="Zhang X.X."/>
        </authorList>
    </citation>
    <scope>NUCLEOTIDE SEQUENCE [LARGE SCALE GENOMIC DNA]</scope>
    <source>
        <strain evidence="5 6">BSs20135</strain>
    </source>
</reference>
<comment type="caution">
    <text evidence="5">The sequence shown here is derived from an EMBL/GenBank/DDBJ whole genome shotgun (WGS) entry which is preliminary data.</text>
</comment>
<name>K6XLX8_9ALTE</name>
<evidence type="ECO:0000256" key="3">
    <source>
        <dbReference type="ARBA" id="ARBA00022777"/>
    </source>
</evidence>
<evidence type="ECO:0000259" key="4">
    <source>
        <dbReference type="Pfam" id="PF07804"/>
    </source>
</evidence>
<evidence type="ECO:0000256" key="2">
    <source>
        <dbReference type="ARBA" id="ARBA00022679"/>
    </source>
</evidence>
<accession>K6XLX8</accession>
<evidence type="ECO:0000313" key="6">
    <source>
        <dbReference type="Proteomes" id="UP000006327"/>
    </source>
</evidence>
<dbReference type="Proteomes" id="UP000006327">
    <property type="component" value="Unassembled WGS sequence"/>
</dbReference>
<dbReference type="STRING" id="493475.GARC_4731"/>
<keyword evidence="6" id="KW-1185">Reference proteome</keyword>
<comment type="similarity">
    <text evidence="1">Belongs to the HipA Ser/Thr kinase family.</text>
</comment>
<dbReference type="AlphaFoldDB" id="K6XLX8"/>
<dbReference type="PANTHER" id="PTHR37419:SF8">
    <property type="entry name" value="TOXIN YJJJ"/>
    <property type="match status" value="1"/>
</dbReference>
<organism evidence="5 6">
    <name type="scientific">Paraglaciecola arctica BSs20135</name>
    <dbReference type="NCBI Taxonomy" id="493475"/>
    <lineage>
        <taxon>Bacteria</taxon>
        <taxon>Pseudomonadati</taxon>
        <taxon>Pseudomonadota</taxon>
        <taxon>Gammaproteobacteria</taxon>
        <taxon>Alteromonadales</taxon>
        <taxon>Alteromonadaceae</taxon>
        <taxon>Paraglaciecola</taxon>
    </lineage>
</organism>
<evidence type="ECO:0000256" key="1">
    <source>
        <dbReference type="ARBA" id="ARBA00010164"/>
    </source>
</evidence>
<dbReference type="InterPro" id="IPR052028">
    <property type="entry name" value="HipA_Ser/Thr_kinase"/>
</dbReference>
<keyword evidence="2" id="KW-0808">Transferase</keyword>
<keyword evidence="3" id="KW-0418">Kinase</keyword>
<feature type="domain" description="HipA-like C-terminal" evidence="4">
    <location>
        <begin position="186"/>
        <end position="397"/>
    </location>
</feature>
<dbReference type="PANTHER" id="PTHR37419">
    <property type="entry name" value="SERINE/THREONINE-PROTEIN KINASE TOXIN HIPA"/>
    <property type="match status" value="1"/>
</dbReference>
<dbReference type="GO" id="GO:0004674">
    <property type="term" value="F:protein serine/threonine kinase activity"/>
    <property type="evidence" value="ECO:0007669"/>
    <property type="project" value="TreeGrafter"/>
</dbReference>